<gene>
    <name evidence="3" type="ORF">FOA19_09985</name>
</gene>
<feature type="transmembrane region" description="Helical" evidence="1">
    <location>
        <begin position="16"/>
        <end position="36"/>
    </location>
</feature>
<protein>
    <submittedName>
        <fullName evidence="3">Sensor histidine kinase</fullName>
    </submittedName>
</protein>
<organism evidence="3 4">
    <name type="scientific">Rufibacter hautae</name>
    <dbReference type="NCBI Taxonomy" id="2595005"/>
    <lineage>
        <taxon>Bacteria</taxon>
        <taxon>Pseudomonadati</taxon>
        <taxon>Bacteroidota</taxon>
        <taxon>Cytophagia</taxon>
        <taxon>Cytophagales</taxon>
        <taxon>Hymenobacteraceae</taxon>
        <taxon>Rufibacter</taxon>
    </lineage>
</organism>
<dbReference type="InterPro" id="IPR010559">
    <property type="entry name" value="Sig_transdc_His_kin_internal"/>
</dbReference>
<accession>A0A5B6TCL8</accession>
<dbReference type="Gene3D" id="3.30.565.10">
    <property type="entry name" value="Histidine kinase-like ATPase, C-terminal domain"/>
    <property type="match status" value="1"/>
</dbReference>
<keyword evidence="1" id="KW-0812">Transmembrane</keyword>
<dbReference type="PANTHER" id="PTHR34220:SF7">
    <property type="entry name" value="SENSOR HISTIDINE KINASE YPDA"/>
    <property type="match status" value="1"/>
</dbReference>
<feature type="transmembrane region" description="Helical" evidence="1">
    <location>
        <begin position="137"/>
        <end position="159"/>
    </location>
</feature>
<name>A0A5B6TCL8_9BACT</name>
<feature type="domain" description="Signal transduction histidine kinase internal region" evidence="2">
    <location>
        <begin position="314"/>
        <end position="391"/>
    </location>
</feature>
<dbReference type="SUPFAM" id="SSF55874">
    <property type="entry name" value="ATPase domain of HSP90 chaperone/DNA topoisomerase II/histidine kinase"/>
    <property type="match status" value="1"/>
</dbReference>
<keyword evidence="1" id="KW-1133">Transmembrane helix</keyword>
<feature type="transmembrane region" description="Helical" evidence="1">
    <location>
        <begin position="234"/>
        <end position="255"/>
    </location>
</feature>
<keyword evidence="3" id="KW-0418">Kinase</keyword>
<dbReference type="InterPro" id="IPR050640">
    <property type="entry name" value="Bact_2-comp_sensor_kinase"/>
</dbReference>
<keyword evidence="4" id="KW-1185">Reference proteome</keyword>
<dbReference type="EMBL" id="VKKY01000002">
    <property type="protein sequence ID" value="KAA3437631.1"/>
    <property type="molecule type" value="Genomic_DNA"/>
</dbReference>
<dbReference type="InterPro" id="IPR036890">
    <property type="entry name" value="HATPase_C_sf"/>
</dbReference>
<dbReference type="Proteomes" id="UP000324133">
    <property type="component" value="Unassembled WGS sequence"/>
</dbReference>
<keyword evidence="1" id="KW-0472">Membrane</keyword>
<evidence type="ECO:0000259" key="2">
    <source>
        <dbReference type="Pfam" id="PF06580"/>
    </source>
</evidence>
<feature type="transmembrane region" description="Helical" evidence="1">
    <location>
        <begin position="56"/>
        <end position="75"/>
    </location>
</feature>
<dbReference type="PANTHER" id="PTHR34220">
    <property type="entry name" value="SENSOR HISTIDINE KINASE YPDA"/>
    <property type="match status" value="1"/>
</dbReference>
<feature type="transmembrane region" description="Helical" evidence="1">
    <location>
        <begin position="171"/>
        <end position="193"/>
    </location>
</feature>
<dbReference type="OrthoDB" id="9792992at2"/>
<keyword evidence="3" id="KW-0808">Transferase</keyword>
<feature type="transmembrane region" description="Helical" evidence="1">
    <location>
        <begin position="199"/>
        <end position="222"/>
    </location>
</feature>
<evidence type="ECO:0000313" key="3">
    <source>
        <dbReference type="EMBL" id="KAA3437631.1"/>
    </source>
</evidence>
<proteinExistence type="predicted"/>
<comment type="caution">
    <text evidence="3">The sequence shown here is derived from an EMBL/GenBank/DDBJ whole genome shotgun (WGS) entry which is preliminary data.</text>
</comment>
<dbReference type="AlphaFoldDB" id="A0A5B6TCL8"/>
<dbReference type="RefSeq" id="WP_149090694.1">
    <property type="nucleotide sequence ID" value="NZ_VKKY01000002.1"/>
</dbReference>
<dbReference type="GO" id="GO:0016020">
    <property type="term" value="C:membrane"/>
    <property type="evidence" value="ECO:0007669"/>
    <property type="project" value="InterPro"/>
</dbReference>
<evidence type="ECO:0000313" key="4">
    <source>
        <dbReference type="Proteomes" id="UP000324133"/>
    </source>
</evidence>
<feature type="transmembrane region" description="Helical" evidence="1">
    <location>
        <begin position="267"/>
        <end position="291"/>
    </location>
</feature>
<dbReference type="Pfam" id="PF06580">
    <property type="entry name" value="His_kinase"/>
    <property type="match status" value="1"/>
</dbReference>
<feature type="transmembrane region" description="Helical" evidence="1">
    <location>
        <begin position="87"/>
        <end position="107"/>
    </location>
</feature>
<evidence type="ECO:0000256" key="1">
    <source>
        <dbReference type="SAM" id="Phobius"/>
    </source>
</evidence>
<dbReference type="GO" id="GO:0000155">
    <property type="term" value="F:phosphorelay sensor kinase activity"/>
    <property type="evidence" value="ECO:0007669"/>
    <property type="project" value="InterPro"/>
</dbReference>
<reference evidence="3 4" key="1">
    <citation type="submission" date="2019-07" db="EMBL/GenBank/DDBJ databases">
        <title>Rufibacter sp. nov., isolated from lake sediment.</title>
        <authorList>
            <person name="Qu J.-H."/>
        </authorList>
    </citation>
    <scope>NUCLEOTIDE SEQUENCE [LARGE SCALE GENOMIC DNA]</scope>
    <source>
        <strain evidence="3 4">NBS58-1</strain>
    </source>
</reference>
<sequence>MNDLVNNPSYLKRVEFWGATTIFVFAVFFLTTISHGPDQHRFDEAGIPFYYYQDYFFPRLIRYMLLYLGFLLLNFKVIPQLMDKESLVKNIIIVVGLFLLAGMVFGITNTYSKNYLFNRYPTEDDAYQAFFQDSYFYAFRLLLLIGFYAFIKYVGLYLLSSSEAIQSKYRLITRDGLAAFVIWMISMFLLMVVDAEGEFILGWGIVGPSSILLYCYSFYALIPKSLPKKKPFRAYLGKAVLVLIASIVPIGFLALLLVQTNVQDNEFAFIIAIFNVFFQLLITVPVSWVLFKRQMQGHAEIHVLKQELGQSTANFDFLRSQINPHFLFNALNTIYGTAIQENAERTSEGVERLGNMMRFMLQENLQERISLVREVEYLENYISFQRLRTDESPSVRITAQIEQPICPIQISPMLLIPFVENAFKHGISFREPSHINITLEVKEKTLYFDVHNSKHDKQGTDPEKDKSGIGLVNVRQRLQLLYPGRHELIIRETGKEFFVHLTLQVA</sequence>